<evidence type="ECO:0000256" key="1">
    <source>
        <dbReference type="SAM" id="MobiDB-lite"/>
    </source>
</evidence>
<gene>
    <name evidence="2" type="ORF">M8542_00250</name>
</gene>
<dbReference type="InterPro" id="IPR024520">
    <property type="entry name" value="DUF3558"/>
</dbReference>
<evidence type="ECO:0000313" key="3">
    <source>
        <dbReference type="Proteomes" id="UP001144096"/>
    </source>
</evidence>
<organism evidence="2 3">
    <name type="scientific">Amycolatopsis iheyensis</name>
    <dbReference type="NCBI Taxonomy" id="2945988"/>
    <lineage>
        <taxon>Bacteria</taxon>
        <taxon>Bacillati</taxon>
        <taxon>Actinomycetota</taxon>
        <taxon>Actinomycetes</taxon>
        <taxon>Pseudonocardiales</taxon>
        <taxon>Pseudonocardiaceae</taxon>
        <taxon>Amycolatopsis</taxon>
    </lineage>
</organism>
<dbReference type="EMBL" id="JAMXQV010000001">
    <property type="protein sequence ID" value="MCR6481240.1"/>
    <property type="molecule type" value="Genomic_DNA"/>
</dbReference>
<dbReference type="RefSeq" id="WP_257917899.1">
    <property type="nucleotide sequence ID" value="NZ_JAMXQV010000001.1"/>
</dbReference>
<dbReference type="AlphaFoldDB" id="A0A9X2SIH7"/>
<keyword evidence="3" id="KW-1185">Reference proteome</keyword>
<evidence type="ECO:0000313" key="2">
    <source>
        <dbReference type="EMBL" id="MCR6481240.1"/>
    </source>
</evidence>
<protein>
    <submittedName>
        <fullName evidence="2">DUF3558 domain-containing protein</fullName>
    </submittedName>
</protein>
<reference evidence="2" key="1">
    <citation type="submission" date="2022-06" db="EMBL/GenBank/DDBJ databases">
        <title>Amycolatopsis iheyaensis sp. nov., a new species of the genus Amycolatopsis isolated from soil in Iheya island, Japan.</title>
        <authorList>
            <person name="Ngamcharungchit C."/>
            <person name="Kanto H."/>
            <person name="Take A."/>
            <person name="Intra B."/>
            <person name="Matsumoto A."/>
            <person name="Panbangred W."/>
            <person name="Inahashi Y."/>
        </authorList>
    </citation>
    <scope>NUCLEOTIDE SEQUENCE</scope>
    <source>
        <strain evidence="2">OK19-0408</strain>
    </source>
</reference>
<comment type="caution">
    <text evidence="2">The sequence shown here is derived from an EMBL/GenBank/DDBJ whole genome shotgun (WGS) entry which is preliminary data.</text>
</comment>
<dbReference type="Proteomes" id="UP001144096">
    <property type="component" value="Unassembled WGS sequence"/>
</dbReference>
<dbReference type="Pfam" id="PF12079">
    <property type="entry name" value="DUF3558"/>
    <property type="match status" value="1"/>
</dbReference>
<feature type="region of interest" description="Disordered" evidence="1">
    <location>
        <begin position="1"/>
        <end position="30"/>
    </location>
</feature>
<proteinExistence type="predicted"/>
<sequence length="187" mass="19720">MLTACGPAGPERTLSEPPSPAKTGPALPLAPVEQPVDLAKFEADPCSLLTKEQVAAVVADPPDIVKPSRSLSSEDFGCRWNSGKSPVVSVLKPTREPKTLEALKNTSRRESGAIDPWTEVSIAGLPAAVFHEVPGPDNCDVGVAVTDSDMLIFSFHGNGSPSVYWDKDRCGGVLKTAEFVLGNLRNG</sequence>
<accession>A0A9X2SIH7</accession>
<name>A0A9X2SIH7_9PSEU</name>